<feature type="region of interest" description="Disordered" evidence="1">
    <location>
        <begin position="1"/>
        <end position="118"/>
    </location>
</feature>
<reference evidence="2 3" key="1">
    <citation type="submission" date="2016-11" db="EMBL/GenBank/DDBJ databases">
        <title>Draft Genome Assembly of Colletotrichum chlorophyti a pathogen of herbaceous plants.</title>
        <authorList>
            <person name="Gan P."/>
            <person name="Narusaka M."/>
            <person name="Tsushima A."/>
            <person name="Narusaka Y."/>
            <person name="Takano Y."/>
            <person name="Shirasu K."/>
        </authorList>
    </citation>
    <scope>NUCLEOTIDE SEQUENCE [LARGE SCALE GENOMIC DNA]</scope>
    <source>
        <strain evidence="2 3">NTL11</strain>
    </source>
</reference>
<gene>
    <name evidence="2" type="ORF">CCHL11_08551</name>
</gene>
<organism evidence="2 3">
    <name type="scientific">Colletotrichum chlorophyti</name>
    <dbReference type="NCBI Taxonomy" id="708187"/>
    <lineage>
        <taxon>Eukaryota</taxon>
        <taxon>Fungi</taxon>
        <taxon>Dikarya</taxon>
        <taxon>Ascomycota</taxon>
        <taxon>Pezizomycotina</taxon>
        <taxon>Sordariomycetes</taxon>
        <taxon>Hypocreomycetidae</taxon>
        <taxon>Glomerellales</taxon>
        <taxon>Glomerellaceae</taxon>
        <taxon>Colletotrichum</taxon>
    </lineage>
</organism>
<feature type="region of interest" description="Disordered" evidence="1">
    <location>
        <begin position="1032"/>
        <end position="1308"/>
    </location>
</feature>
<feature type="region of interest" description="Disordered" evidence="1">
    <location>
        <begin position="178"/>
        <end position="340"/>
    </location>
</feature>
<evidence type="ECO:0000313" key="2">
    <source>
        <dbReference type="EMBL" id="OLN81349.1"/>
    </source>
</evidence>
<feature type="region of interest" description="Disordered" evidence="1">
    <location>
        <begin position="791"/>
        <end position="810"/>
    </location>
</feature>
<feature type="compositionally biased region" description="Low complexity" evidence="1">
    <location>
        <begin position="934"/>
        <end position="944"/>
    </location>
</feature>
<feature type="compositionally biased region" description="Polar residues" evidence="1">
    <location>
        <begin position="319"/>
        <end position="340"/>
    </location>
</feature>
<feature type="compositionally biased region" description="Basic and acidic residues" evidence="1">
    <location>
        <begin position="1212"/>
        <end position="1222"/>
    </location>
</feature>
<feature type="compositionally biased region" description="Basic and acidic residues" evidence="1">
    <location>
        <begin position="191"/>
        <end position="207"/>
    </location>
</feature>
<protein>
    <submittedName>
        <fullName evidence="2">Uncharacterized protein</fullName>
    </submittedName>
</protein>
<feature type="compositionally biased region" description="Polar residues" evidence="1">
    <location>
        <begin position="94"/>
        <end position="106"/>
    </location>
</feature>
<evidence type="ECO:0000256" key="1">
    <source>
        <dbReference type="SAM" id="MobiDB-lite"/>
    </source>
</evidence>
<feature type="compositionally biased region" description="Basic and acidic residues" evidence="1">
    <location>
        <begin position="1131"/>
        <end position="1140"/>
    </location>
</feature>
<feature type="compositionally biased region" description="Acidic residues" evidence="1">
    <location>
        <begin position="947"/>
        <end position="956"/>
    </location>
</feature>
<feature type="compositionally biased region" description="Acidic residues" evidence="1">
    <location>
        <begin position="208"/>
        <end position="217"/>
    </location>
</feature>
<comment type="caution">
    <text evidence="2">The sequence shown here is derived from an EMBL/GenBank/DDBJ whole genome shotgun (WGS) entry which is preliminary data.</text>
</comment>
<keyword evidence="3" id="KW-1185">Reference proteome</keyword>
<feature type="compositionally biased region" description="Basic and acidic residues" evidence="1">
    <location>
        <begin position="1148"/>
        <end position="1159"/>
    </location>
</feature>
<dbReference type="Proteomes" id="UP000186583">
    <property type="component" value="Unassembled WGS sequence"/>
</dbReference>
<feature type="compositionally biased region" description="Polar residues" evidence="1">
    <location>
        <begin position="1185"/>
        <end position="1194"/>
    </location>
</feature>
<proteinExistence type="predicted"/>
<feature type="compositionally biased region" description="Low complexity" evidence="1">
    <location>
        <begin position="74"/>
        <end position="87"/>
    </location>
</feature>
<feature type="compositionally biased region" description="Polar residues" evidence="1">
    <location>
        <begin position="1032"/>
        <end position="1043"/>
    </location>
</feature>
<feature type="compositionally biased region" description="Low complexity" evidence="1">
    <location>
        <begin position="1245"/>
        <end position="1264"/>
    </location>
</feature>
<feature type="region of interest" description="Disordered" evidence="1">
    <location>
        <begin position="632"/>
        <end position="658"/>
    </location>
</feature>
<dbReference type="EMBL" id="MPGH01000255">
    <property type="protein sequence ID" value="OLN81349.1"/>
    <property type="molecule type" value="Genomic_DNA"/>
</dbReference>
<feature type="region of interest" description="Disordered" evidence="1">
    <location>
        <begin position="932"/>
        <end position="969"/>
    </location>
</feature>
<sequence length="1308" mass="141739">MTFPPLLSFNPPSGYGSTPPPRARFAQPNLSTPQGPKAALRTGFSSLQVSPQPEGSMPAEIETLDVGFETPTPSRSSFNSRISQSARRPAPKSVETSLGPSFSTAETPRPRSTARVASMASGIEADTASPMNLDSSFHLISGSTPRFARGLSPKSSPSRPAVADVSVMSINSPTASLIAHEFSSQPSVDSDDAHPVPEEQYEQHESDELLVNEEYSDVEPYSTEDKDTIEQSQPLEQVEEYERGDTSNHSNEPEVQEQVQTDGEVTDEEQTDGQAGILSNVLQSSEVQFDEEDEPQAYADPPSPSDSVKVNAHGDETCSLAQSSPVFNRSTTDQDFQSPTKVDTTMHDVTMISEFGASPRKMPQTYTFASIEPTKAAQDLCVPFKSEMHTGFDYSSTLAAPHVLRSVPRPVNWSARRRERVLRLKQRRKAKDLLLDKMIRKDIAQSVAKSLELEELEAASQFRFLAIKDNDLAYALCPRKRQRVAEDTEDDHAEPYWLEVSELVDGVNDVIEGRRVLRNQLFALRQDSVHGPTVGEQRRQYHADIQKHGQSLIPTCGKRNYDGEPKRAFNNGLLTNTIMKGLLVIPGPDILFEYVYQAAVHDAERADGRLRRKIRNVRQHVAIFGEPEVSVIEEEEEPESPTRKLPHFPSTATHQSNASRKARLVLGADVLRSRIDARASPEVPAFPTEPLSSPIGPGFTFNVPSCTSSPSFIKANFGDQETQNAESQTTDLEQAPASPMVVFKDRTQPQTAFKKRRSLPAGYRLTFASPLRRASLPAAISVDQRSAVQSPSFEVDSASGPPAVATHSPEHPAVQSPLVVDSASAAVAPGSPTLVDGASAATVESASPTGSPAPVVVDVRENPDIFGSFQDRPGSPIQALASLSRVFEDAREKAKDDAKVVVTHEEGRLIVRFKLPNEYTSLFAGEEEAAQLDAASPVPAPNAAENEKEEEEEEVEQVPTLALPAEQEDERDLLRRFMSRHAARAKAVAERAAPLPAAPAPLAASPVARSTAPLPSVPILPAATPERQQGVFANTPSLSVASSTERHSSPRRVSSVASSTVRQPLGALDVNSPSPRKAKRKADNFEEPEASPQKPEPKRPRRAKADKPEKPEADDAAVNTPAPRVRTRRQLAIERGEEPPATKIPIRPQRDAKKSEGKDLAALTRANTRTNKGSAVPADQMLETLKNSPSSAETTLAAASKKDGKSVQWAERLARSQSEERFAAASSPAEQVEVPKATRGRPKGTRTAATKAAAAAPKTRQPAASGPKTEGTKVAKRKVTPAAKKEIGQSANGTPAPAKRSRRIAEMK</sequence>
<feature type="compositionally biased region" description="Low complexity" evidence="1">
    <location>
        <begin position="1051"/>
        <end position="1062"/>
    </location>
</feature>
<accession>A0A1Q8RAS8</accession>
<feature type="region of interest" description="Disordered" evidence="1">
    <location>
        <begin position="136"/>
        <end position="161"/>
    </location>
</feature>
<feature type="compositionally biased region" description="Basic and acidic residues" evidence="1">
    <location>
        <begin position="1095"/>
        <end position="1113"/>
    </location>
</feature>
<dbReference type="OrthoDB" id="4207369at2759"/>
<evidence type="ECO:0000313" key="3">
    <source>
        <dbReference type="Proteomes" id="UP000186583"/>
    </source>
</evidence>
<feature type="compositionally biased region" description="Polar residues" evidence="1">
    <location>
        <begin position="43"/>
        <end position="53"/>
    </location>
</feature>
<name>A0A1Q8RAS8_9PEZI</name>